<dbReference type="InterPro" id="IPR040442">
    <property type="entry name" value="Pyrv_kinase-like_dom_sf"/>
</dbReference>
<accession>A0AAU8ZJM9</accession>
<gene>
    <name evidence="3" type="ORF">AM380_05620</name>
</gene>
<proteinExistence type="predicted"/>
<dbReference type="AlphaFoldDB" id="A0AAU8ZJM9"/>
<organism evidence="3 4">
    <name type="scientific">Morganella morganii</name>
    <name type="common">Proteus morganii</name>
    <dbReference type="NCBI Taxonomy" id="582"/>
    <lineage>
        <taxon>Bacteria</taxon>
        <taxon>Pseudomonadati</taxon>
        <taxon>Pseudomonadota</taxon>
        <taxon>Gammaproteobacteria</taxon>
        <taxon>Enterobacterales</taxon>
        <taxon>Morganellaceae</taxon>
        <taxon>Morganella</taxon>
    </lineage>
</organism>
<evidence type="ECO:0000313" key="4">
    <source>
        <dbReference type="Proteomes" id="UP000244682"/>
    </source>
</evidence>
<evidence type="ECO:0000259" key="2">
    <source>
        <dbReference type="Pfam" id="PF03328"/>
    </source>
</evidence>
<reference evidence="3 4" key="1">
    <citation type="submission" date="2018-04" db="EMBL/GenBank/DDBJ databases">
        <title>Whole genome sequencing of Morganella morganii AR_0133.</title>
        <authorList>
            <person name="Conlan S."/>
            <person name="Thomas P.J."/>
            <person name="Mullikin J."/>
            <person name="Frank K.M."/>
            <person name="Segre J.A."/>
        </authorList>
    </citation>
    <scope>NUCLEOTIDE SEQUENCE [LARGE SCALE GENOMIC DNA]</scope>
    <source>
        <strain evidence="3 4">AR_0133</strain>
    </source>
</reference>
<name>A0AAU8ZJM9_MORMO</name>
<dbReference type="InterPro" id="IPR015813">
    <property type="entry name" value="Pyrv/PenolPyrv_kinase-like_dom"/>
</dbReference>
<dbReference type="Pfam" id="PF03328">
    <property type="entry name" value="HpcH_HpaI"/>
    <property type="match status" value="1"/>
</dbReference>
<evidence type="ECO:0000256" key="1">
    <source>
        <dbReference type="ARBA" id="ARBA00022723"/>
    </source>
</evidence>
<dbReference type="GO" id="GO:0003824">
    <property type="term" value="F:catalytic activity"/>
    <property type="evidence" value="ECO:0007669"/>
    <property type="project" value="InterPro"/>
</dbReference>
<dbReference type="GO" id="GO:0046872">
    <property type="term" value="F:metal ion binding"/>
    <property type="evidence" value="ECO:0007669"/>
    <property type="project" value="UniProtKB-KW"/>
</dbReference>
<feature type="domain" description="HpcH/HpaI aldolase/citrate lyase" evidence="2">
    <location>
        <begin position="49"/>
        <end position="152"/>
    </location>
</feature>
<keyword evidence="1" id="KW-0479">Metal-binding</keyword>
<dbReference type="SUPFAM" id="SSF51621">
    <property type="entry name" value="Phosphoenolpyruvate/pyruvate domain"/>
    <property type="match status" value="1"/>
</dbReference>
<dbReference type="InterPro" id="IPR005000">
    <property type="entry name" value="Aldolase/citrate-lyase_domain"/>
</dbReference>
<dbReference type="Gene3D" id="3.20.20.60">
    <property type="entry name" value="Phosphoenolpyruvate-binding domains"/>
    <property type="match status" value="2"/>
</dbReference>
<protein>
    <submittedName>
        <fullName evidence="3">Aldolase</fullName>
    </submittedName>
</protein>
<dbReference type="EMBL" id="CP028956">
    <property type="protein sequence ID" value="AWC93153.1"/>
    <property type="molecule type" value="Genomic_DNA"/>
</dbReference>
<dbReference type="Proteomes" id="UP000244682">
    <property type="component" value="Chromosome"/>
</dbReference>
<evidence type="ECO:0000313" key="3">
    <source>
        <dbReference type="EMBL" id="AWC93153.1"/>
    </source>
</evidence>
<dbReference type="RefSeq" id="WP_108655726.1">
    <property type="nucleotide sequence ID" value="NZ_CP028956.1"/>
</dbReference>
<sequence>MKTMILDNNLDNIKIYDDAGVSRIFIDLEIIGKVARQGDMDTVISDHTISDIINARGIIKNAELLVRVNPIHDSSEAEINAVINAGADIVMLPMFKTKQEVEKFITFVDKRAKTNLLLETSQAFARIDDILSVPGIDEVHIGLNDLHLAFGLTFMFELMSGSLCEYITNKFKEYNVPFGIGGVSTIGTGILKSEVILREHVRLGSEAVILSRSFKKECTSLTNFKHEINKLNDTIIQAKQMSSNELKTNKTILKESIAQIIEAR</sequence>